<dbReference type="AlphaFoldDB" id="A0A5N4AU96"/>
<dbReference type="InParanoid" id="A0A5N4AU96"/>
<comment type="caution">
    <text evidence="2">The sequence shown here is derived from an EMBL/GenBank/DDBJ whole genome shotgun (WGS) entry which is preliminary data.</text>
</comment>
<feature type="domain" description="C2H2-type" evidence="1">
    <location>
        <begin position="34"/>
        <end position="55"/>
    </location>
</feature>
<gene>
    <name evidence="2" type="ORF">PPYR_06572</name>
</gene>
<organism evidence="2 3">
    <name type="scientific">Photinus pyralis</name>
    <name type="common">Common eastern firefly</name>
    <name type="synonym">Lampyris pyralis</name>
    <dbReference type="NCBI Taxonomy" id="7054"/>
    <lineage>
        <taxon>Eukaryota</taxon>
        <taxon>Metazoa</taxon>
        <taxon>Ecdysozoa</taxon>
        <taxon>Arthropoda</taxon>
        <taxon>Hexapoda</taxon>
        <taxon>Insecta</taxon>
        <taxon>Pterygota</taxon>
        <taxon>Neoptera</taxon>
        <taxon>Endopterygota</taxon>
        <taxon>Coleoptera</taxon>
        <taxon>Polyphaga</taxon>
        <taxon>Elateriformia</taxon>
        <taxon>Elateroidea</taxon>
        <taxon>Lampyridae</taxon>
        <taxon>Lampyrinae</taxon>
        <taxon>Photinus</taxon>
    </lineage>
</organism>
<reference evidence="2 3" key="1">
    <citation type="journal article" date="2018" name="Elife">
        <title>Firefly genomes illuminate parallel origins of bioluminescence in beetles.</title>
        <authorList>
            <person name="Fallon T.R."/>
            <person name="Lower S.E."/>
            <person name="Chang C.H."/>
            <person name="Bessho-Uehara M."/>
            <person name="Martin G.J."/>
            <person name="Bewick A.J."/>
            <person name="Behringer M."/>
            <person name="Debat H.J."/>
            <person name="Wong I."/>
            <person name="Day J.C."/>
            <person name="Suvorov A."/>
            <person name="Silva C.J."/>
            <person name="Stanger-Hall K.F."/>
            <person name="Hall D.W."/>
            <person name="Schmitz R.J."/>
            <person name="Nelson D.R."/>
            <person name="Lewis S.M."/>
            <person name="Shigenobu S."/>
            <person name="Bybee S.M."/>
            <person name="Larracuente A.M."/>
            <person name="Oba Y."/>
            <person name="Weng J.K."/>
        </authorList>
    </citation>
    <scope>NUCLEOTIDE SEQUENCE [LARGE SCALE GENOMIC DNA]</scope>
    <source>
        <strain evidence="2">1611_PpyrPB1</strain>
        <tissue evidence="2">Whole body</tissue>
    </source>
</reference>
<dbReference type="PROSITE" id="PS00028">
    <property type="entry name" value="ZINC_FINGER_C2H2_1"/>
    <property type="match status" value="1"/>
</dbReference>
<name>A0A5N4AU96_PHOPY</name>
<dbReference type="Proteomes" id="UP000327044">
    <property type="component" value="Unassembled WGS sequence"/>
</dbReference>
<evidence type="ECO:0000313" key="3">
    <source>
        <dbReference type="Proteomes" id="UP000327044"/>
    </source>
</evidence>
<evidence type="ECO:0000313" key="2">
    <source>
        <dbReference type="EMBL" id="KAB0800833.1"/>
    </source>
</evidence>
<accession>A0A5N4AU96</accession>
<dbReference type="SMART" id="SM00355">
    <property type="entry name" value="ZnF_C2H2"/>
    <property type="match status" value="2"/>
</dbReference>
<proteinExistence type="predicted"/>
<evidence type="ECO:0000259" key="1">
    <source>
        <dbReference type="PROSITE" id="PS00028"/>
    </source>
</evidence>
<sequence length="601" mass="70674">MENLDCLICKKSINFHEYTNHLKFYHKYHENFKCAICFHFYTNIYALEKHLKRVHPNLPVRTETGPPVPLQDNVITPPNNVLNQHVEVELLIPSLPSLDQQHKLVHTFILSLYNSNITRKLIQEIIEYCSGMFSDFIDEIVNILKNILAPLNITCELNQIVSLLQNKNPFQNLTTEYKRLQFFEQMQYLVKSKSFLIGFRLDRSRNISFEYKKCEGEIVPLRHVLKLFLQLPNVFENINKFIKTEESMANENYYSSVFNGSLWAKLKETNRQKLVFPILLFFDDYESCNPLGTHAGVYKVGAVYVSIAGIPPKFSSLLENIFLFGLFHSNDRTIYGNQVIFKHFIQELSFLENEGINIAINNQHFQIYFSLILILGDNLGINSITGFSESFSSSYFCRNCCMSKEEAKDALIEVHEQRRNLENYREHSQNKSYGVKEACCWNVLPSYHCTINVSFDIMHDIFEGVCRYEIGFLLFYFIKTKSFFTLEQLNDRIKYFEYEDKIDCGNRFPLIKKNHIENKNLILSASEMFAFLTYFPCMIGDLIDVEDEGWHLFKLLYDIVYIITKRVTNDNEINYLKYIIKEHHEVYLNLTQQKLKPKHTA</sequence>
<dbReference type="InterPro" id="IPR013087">
    <property type="entry name" value="Znf_C2H2_type"/>
</dbReference>
<protein>
    <recommendedName>
        <fullName evidence="1">C2H2-type domain-containing protein</fullName>
    </recommendedName>
</protein>
<dbReference type="EMBL" id="VVIM01000004">
    <property type="protein sequence ID" value="KAB0800833.1"/>
    <property type="molecule type" value="Genomic_DNA"/>
</dbReference>
<keyword evidence="3" id="KW-1185">Reference proteome</keyword>